<keyword evidence="2" id="KW-0689">Ribosomal protein</keyword>
<dbReference type="GO" id="GO:0005762">
    <property type="term" value="C:mitochondrial large ribosomal subunit"/>
    <property type="evidence" value="ECO:0007669"/>
    <property type="project" value="TreeGrafter"/>
</dbReference>
<evidence type="ECO:0000256" key="1">
    <source>
        <dbReference type="ARBA" id="ARBA00008760"/>
    </source>
</evidence>
<dbReference type="PANTHER" id="PTHR13528">
    <property type="entry name" value="39S RIBOSOMAL PROTEIN L28, MITOCHONDRIAL"/>
    <property type="match status" value="1"/>
</dbReference>
<comment type="caution">
    <text evidence="6">The sequence shown here is derived from an EMBL/GenBank/DDBJ whole genome shotgun (WGS) entry which is preliminary data.</text>
</comment>
<evidence type="ECO:0000256" key="3">
    <source>
        <dbReference type="ARBA" id="ARBA00023274"/>
    </source>
</evidence>
<evidence type="ECO:0000256" key="5">
    <source>
        <dbReference type="ARBA" id="ARBA00035538"/>
    </source>
</evidence>
<sequence>MSRILLPKFERVKSIGRHLPKWTDPNSIYYRLPEHYKKRQIEFLNTLPKPVHYKPSEKLYEVDHEHGVKKPIQNVPVVVLYPSQAKLGIWGGEGVVAGYKRPEQTGYKRPQYLTTKLWRPKILKMIFYSEILDQYYALTCTRRALELIEEAKGFDNYILNTHEVDLKSDIGMQLKREMLVRLAKKETDLYPNDKEKQEVIYNRYKHFVLPLEEAEWIGLKPWEAVTKLKKIEEEKLKTSIRPLKEVFAEETLQKLSSGEIDLEAAQIKSEEKSLFKRVLEENFFKKK</sequence>
<dbReference type="AlphaFoldDB" id="A0A813M1W6"/>
<name>A0A813M1W6_9BILA</name>
<evidence type="ECO:0000313" key="6">
    <source>
        <dbReference type="EMBL" id="CAF0712621.1"/>
    </source>
</evidence>
<dbReference type="EMBL" id="CAJNOC010000075">
    <property type="protein sequence ID" value="CAF0712621.1"/>
    <property type="molecule type" value="Genomic_DNA"/>
</dbReference>
<dbReference type="GO" id="GO:0003735">
    <property type="term" value="F:structural constituent of ribosome"/>
    <property type="evidence" value="ECO:0007669"/>
    <property type="project" value="InterPro"/>
</dbReference>
<reference evidence="6" key="1">
    <citation type="submission" date="2021-02" db="EMBL/GenBank/DDBJ databases">
        <authorList>
            <person name="Nowell W R."/>
        </authorList>
    </citation>
    <scope>NUCLEOTIDE SEQUENCE</scope>
    <source>
        <strain evidence="6">Ploen Becks lab</strain>
    </source>
</reference>
<keyword evidence="3" id="KW-0687">Ribonucleoprotein</keyword>
<accession>A0A813M1W6</accession>
<dbReference type="OrthoDB" id="361870at2759"/>
<dbReference type="PANTHER" id="PTHR13528:SF2">
    <property type="entry name" value="LARGE RIBOSOMAL SUBUNIT PROTEIN BL28M"/>
    <property type="match status" value="1"/>
</dbReference>
<gene>
    <name evidence="6" type="ORF">OXX778_LOCUS1241</name>
</gene>
<keyword evidence="7" id="KW-1185">Reference proteome</keyword>
<dbReference type="InterPro" id="IPR026569">
    <property type="entry name" value="Ribosomal_bL28"/>
</dbReference>
<protein>
    <recommendedName>
        <fullName evidence="4">Large ribosomal subunit protein bL28m</fullName>
    </recommendedName>
    <alternativeName>
        <fullName evidence="5">39S ribosomal protein L28, mitochondrial</fullName>
    </alternativeName>
</protein>
<organism evidence="6 7">
    <name type="scientific">Brachionus calyciflorus</name>
    <dbReference type="NCBI Taxonomy" id="104777"/>
    <lineage>
        <taxon>Eukaryota</taxon>
        <taxon>Metazoa</taxon>
        <taxon>Spiralia</taxon>
        <taxon>Gnathifera</taxon>
        <taxon>Rotifera</taxon>
        <taxon>Eurotatoria</taxon>
        <taxon>Monogononta</taxon>
        <taxon>Pseudotrocha</taxon>
        <taxon>Ploima</taxon>
        <taxon>Brachionidae</taxon>
        <taxon>Brachionus</taxon>
    </lineage>
</organism>
<dbReference type="InterPro" id="IPR034704">
    <property type="entry name" value="Ribosomal_bL28/bL31-like_sf"/>
</dbReference>
<evidence type="ECO:0000256" key="2">
    <source>
        <dbReference type="ARBA" id="ARBA00022980"/>
    </source>
</evidence>
<comment type="similarity">
    <text evidence="1">Belongs to the bacterial ribosomal protein bL28 family.</text>
</comment>
<dbReference type="SUPFAM" id="SSF143800">
    <property type="entry name" value="L28p-like"/>
    <property type="match status" value="1"/>
</dbReference>
<evidence type="ECO:0000256" key="4">
    <source>
        <dbReference type="ARBA" id="ARBA00035269"/>
    </source>
</evidence>
<dbReference type="Proteomes" id="UP000663879">
    <property type="component" value="Unassembled WGS sequence"/>
</dbReference>
<proteinExistence type="inferred from homology"/>
<evidence type="ECO:0000313" key="7">
    <source>
        <dbReference type="Proteomes" id="UP000663879"/>
    </source>
</evidence>